<organism evidence="1 2">
    <name type="scientific">Solea senegalensis</name>
    <name type="common">Senegalese sole</name>
    <dbReference type="NCBI Taxonomy" id="28829"/>
    <lineage>
        <taxon>Eukaryota</taxon>
        <taxon>Metazoa</taxon>
        <taxon>Chordata</taxon>
        <taxon>Craniata</taxon>
        <taxon>Vertebrata</taxon>
        <taxon>Euteleostomi</taxon>
        <taxon>Actinopterygii</taxon>
        <taxon>Neopterygii</taxon>
        <taxon>Teleostei</taxon>
        <taxon>Neoteleostei</taxon>
        <taxon>Acanthomorphata</taxon>
        <taxon>Carangaria</taxon>
        <taxon>Pleuronectiformes</taxon>
        <taxon>Pleuronectoidei</taxon>
        <taxon>Soleidae</taxon>
        <taxon>Solea</taxon>
    </lineage>
</organism>
<comment type="caution">
    <text evidence="1">The sequence shown here is derived from an EMBL/GenBank/DDBJ whole genome shotgun (WGS) entry which is preliminary data.</text>
</comment>
<sequence length="130" mass="14700">MVGEEWNVRTKPGKEYHGLQISIVDPEFGHTLCLRGGKCVPNVSPESHCVFVPYLLHLWQRVQQEAASVCLSLWWKGGRKGGRKGAGRRRLNQAAGAQSFRKALEHQRTSQRQGTQSQLVFWSRGCEGRE</sequence>
<dbReference type="AlphaFoldDB" id="A0AAV6SIF8"/>
<evidence type="ECO:0000313" key="1">
    <source>
        <dbReference type="EMBL" id="KAG7516847.1"/>
    </source>
</evidence>
<reference evidence="1 2" key="1">
    <citation type="journal article" date="2021" name="Sci. Rep.">
        <title>Chromosome anchoring in Senegalese sole (Solea senegalensis) reveals sex-associated markers and genome rearrangements in flatfish.</title>
        <authorList>
            <person name="Guerrero-Cozar I."/>
            <person name="Gomez-Garrido J."/>
            <person name="Berbel C."/>
            <person name="Martinez-Blanch J.F."/>
            <person name="Alioto T."/>
            <person name="Claros M.G."/>
            <person name="Gagnaire P.A."/>
            <person name="Manchado M."/>
        </authorList>
    </citation>
    <scope>NUCLEOTIDE SEQUENCE [LARGE SCALE GENOMIC DNA]</scope>
    <source>
        <strain evidence="1">Sse05_10M</strain>
    </source>
</reference>
<evidence type="ECO:0000313" key="2">
    <source>
        <dbReference type="Proteomes" id="UP000693946"/>
    </source>
</evidence>
<dbReference type="Proteomes" id="UP000693946">
    <property type="component" value="Linkage Group LG13"/>
</dbReference>
<gene>
    <name evidence="1" type="ORF">JOB18_041818</name>
</gene>
<accession>A0AAV6SIF8</accession>
<protein>
    <submittedName>
        <fullName evidence="1">Uncharacterized protein</fullName>
    </submittedName>
</protein>
<name>A0AAV6SIF8_SOLSE</name>
<proteinExistence type="predicted"/>
<keyword evidence="2" id="KW-1185">Reference proteome</keyword>
<dbReference type="EMBL" id="JAGKHQ010000005">
    <property type="protein sequence ID" value="KAG7516847.1"/>
    <property type="molecule type" value="Genomic_DNA"/>
</dbReference>